<protein>
    <submittedName>
        <fullName evidence="1">Uncharacterized protein</fullName>
    </submittedName>
</protein>
<reference evidence="1 2" key="1">
    <citation type="submission" date="2023-07" db="EMBL/GenBank/DDBJ databases">
        <title>Sorghum-associated microbial communities from plants grown in Nebraska, USA.</title>
        <authorList>
            <person name="Schachtman D."/>
        </authorList>
    </citation>
    <scope>NUCLEOTIDE SEQUENCE [LARGE SCALE GENOMIC DNA]</scope>
    <source>
        <strain evidence="1 2">4138</strain>
    </source>
</reference>
<comment type="caution">
    <text evidence="1">The sequence shown here is derived from an EMBL/GenBank/DDBJ whole genome shotgun (WGS) entry which is preliminary data.</text>
</comment>
<evidence type="ECO:0000313" key="2">
    <source>
        <dbReference type="Proteomes" id="UP001257909"/>
    </source>
</evidence>
<organism evidence="1 2">
    <name type="scientific">Rheinheimera soli</name>
    <dbReference type="NCBI Taxonomy" id="443616"/>
    <lineage>
        <taxon>Bacteria</taxon>
        <taxon>Pseudomonadati</taxon>
        <taxon>Pseudomonadota</taxon>
        <taxon>Gammaproteobacteria</taxon>
        <taxon>Chromatiales</taxon>
        <taxon>Chromatiaceae</taxon>
        <taxon>Rheinheimera</taxon>
    </lineage>
</organism>
<name>A0ABU1W141_9GAMM</name>
<dbReference type="Proteomes" id="UP001257909">
    <property type="component" value="Unassembled WGS sequence"/>
</dbReference>
<sequence length="169" mass="19263">MSDYLDEFLDADALEESTAKPIRPNWVSDSNSSGAAYEAIQSLYQQKLRYIRQHSKKTDFIKKSTSEISKSEVARVVGVKMQAIFHSVNYASALQKELIEKNDKLLKTKDAKLASRYSGDKGKTKDELIQKVRELKARDKLISKTTTDEVLELTLQRLPLDVKRNLKLV</sequence>
<evidence type="ECO:0000313" key="1">
    <source>
        <dbReference type="EMBL" id="MDR7121686.1"/>
    </source>
</evidence>
<dbReference type="EMBL" id="JAVDWR010000008">
    <property type="protein sequence ID" value="MDR7121686.1"/>
    <property type="molecule type" value="Genomic_DNA"/>
</dbReference>
<gene>
    <name evidence="1" type="ORF">J2W69_002643</name>
</gene>
<accession>A0ABU1W141</accession>
<dbReference type="RefSeq" id="WP_310279206.1">
    <property type="nucleotide sequence ID" value="NZ_JAVDWR010000008.1"/>
</dbReference>
<proteinExistence type="predicted"/>
<keyword evidence="2" id="KW-1185">Reference proteome</keyword>